<dbReference type="Gene3D" id="3.30.70.330">
    <property type="match status" value="1"/>
</dbReference>
<sequence>MLKLFIGNLPGDASESSVRKLFSTYGTVRSINVAADIFTGHCKGFATIEMEGHEARAAQAALDGHMSGGETGLRVRFERSGGAKRGRGRGRR</sequence>
<dbReference type="InterPro" id="IPR012677">
    <property type="entry name" value="Nucleotide-bd_a/b_plait_sf"/>
</dbReference>
<evidence type="ECO:0000313" key="4">
    <source>
        <dbReference type="EMBL" id="MEJ8566410.1"/>
    </source>
</evidence>
<dbReference type="InterPro" id="IPR035979">
    <property type="entry name" value="RBD_domain_sf"/>
</dbReference>
<evidence type="ECO:0000313" key="5">
    <source>
        <dbReference type="Proteomes" id="UP001359886"/>
    </source>
</evidence>
<protein>
    <submittedName>
        <fullName evidence="4">RNA-binding protein</fullName>
    </submittedName>
</protein>
<proteinExistence type="predicted"/>
<dbReference type="EMBL" id="JAZHOG010000001">
    <property type="protein sequence ID" value="MEJ8566410.1"/>
    <property type="molecule type" value="Genomic_DNA"/>
</dbReference>
<dbReference type="SMART" id="SM00360">
    <property type="entry name" value="RRM"/>
    <property type="match status" value="1"/>
</dbReference>
<dbReference type="Pfam" id="PF00076">
    <property type="entry name" value="RRM_1"/>
    <property type="match status" value="1"/>
</dbReference>
<dbReference type="Proteomes" id="UP001359886">
    <property type="component" value="Unassembled WGS sequence"/>
</dbReference>
<keyword evidence="5" id="KW-1185">Reference proteome</keyword>
<accession>A0AAW9R6J2</accession>
<dbReference type="PANTHER" id="PTHR10352">
    <property type="entry name" value="EUKARYOTIC TRANSLATION INITIATION FACTOR 3 SUBUNIT G"/>
    <property type="match status" value="1"/>
</dbReference>
<evidence type="ECO:0000259" key="3">
    <source>
        <dbReference type="PROSITE" id="PS50102"/>
    </source>
</evidence>
<reference evidence="4 5" key="1">
    <citation type="submission" date="2024-02" db="EMBL/GenBank/DDBJ databases">
        <title>A novel Wenzhouxiangellaceae bacterium, isolated from coastal sediments.</title>
        <authorList>
            <person name="Du Z.-J."/>
            <person name="Ye Y.-Q."/>
            <person name="Zhang X.-Y."/>
        </authorList>
    </citation>
    <scope>NUCLEOTIDE SEQUENCE [LARGE SCALE GENOMIC DNA]</scope>
    <source>
        <strain evidence="4 5">CH-27</strain>
    </source>
</reference>
<gene>
    <name evidence="4" type="ORF">V3330_02125</name>
</gene>
<dbReference type="AlphaFoldDB" id="A0AAW9R6J2"/>
<evidence type="ECO:0000256" key="2">
    <source>
        <dbReference type="SAM" id="MobiDB-lite"/>
    </source>
</evidence>
<dbReference type="InterPro" id="IPR000504">
    <property type="entry name" value="RRM_dom"/>
</dbReference>
<comment type="caution">
    <text evidence="4">The sequence shown here is derived from an EMBL/GenBank/DDBJ whole genome shotgun (WGS) entry which is preliminary data.</text>
</comment>
<dbReference type="GO" id="GO:0003723">
    <property type="term" value="F:RNA binding"/>
    <property type="evidence" value="ECO:0007669"/>
    <property type="project" value="UniProtKB-KW"/>
</dbReference>
<keyword evidence="1" id="KW-0694">RNA-binding</keyword>
<feature type="compositionally biased region" description="Basic residues" evidence="2">
    <location>
        <begin position="82"/>
        <end position="92"/>
    </location>
</feature>
<dbReference type="SUPFAM" id="SSF54928">
    <property type="entry name" value="RNA-binding domain, RBD"/>
    <property type="match status" value="1"/>
</dbReference>
<name>A0AAW9R6J2_9GAMM</name>
<dbReference type="CDD" id="cd00590">
    <property type="entry name" value="RRM_SF"/>
    <property type="match status" value="1"/>
</dbReference>
<dbReference type="PROSITE" id="PS50102">
    <property type="entry name" value="RRM"/>
    <property type="match status" value="1"/>
</dbReference>
<feature type="region of interest" description="Disordered" evidence="2">
    <location>
        <begin position="65"/>
        <end position="92"/>
    </location>
</feature>
<dbReference type="RefSeq" id="WP_354693730.1">
    <property type="nucleotide sequence ID" value="NZ_JAZHOG010000001.1"/>
</dbReference>
<feature type="domain" description="RRM" evidence="3">
    <location>
        <begin position="2"/>
        <end position="80"/>
    </location>
</feature>
<organism evidence="4 5">
    <name type="scientific">Elongatibacter sediminis</name>
    <dbReference type="NCBI Taxonomy" id="3119006"/>
    <lineage>
        <taxon>Bacteria</taxon>
        <taxon>Pseudomonadati</taxon>
        <taxon>Pseudomonadota</taxon>
        <taxon>Gammaproteobacteria</taxon>
        <taxon>Chromatiales</taxon>
        <taxon>Wenzhouxiangellaceae</taxon>
        <taxon>Elongatibacter</taxon>
    </lineage>
</organism>
<evidence type="ECO:0000256" key="1">
    <source>
        <dbReference type="ARBA" id="ARBA00022884"/>
    </source>
</evidence>